<dbReference type="AlphaFoldDB" id="A0A7W4PM53"/>
<dbReference type="Pfam" id="PF08904">
    <property type="entry name" value="EipB_like"/>
    <property type="match status" value="1"/>
</dbReference>
<accession>A0A7W4PM53</accession>
<protein>
    <submittedName>
        <fullName evidence="2">Cell envelope integrity EipB family protein</fullName>
    </submittedName>
</protein>
<feature type="chain" id="PRO_5031138764" evidence="1">
    <location>
        <begin position="26"/>
        <end position="281"/>
    </location>
</feature>
<proteinExistence type="predicted"/>
<dbReference type="Proteomes" id="UP000578030">
    <property type="component" value="Unassembled WGS sequence"/>
</dbReference>
<dbReference type="InterPro" id="IPR015000">
    <property type="entry name" value="EipB-like"/>
</dbReference>
<dbReference type="EMBL" id="JABEQM010000004">
    <property type="protein sequence ID" value="MBB2201294.1"/>
    <property type="molecule type" value="Genomic_DNA"/>
</dbReference>
<keyword evidence="1" id="KW-0732">Signal</keyword>
<evidence type="ECO:0000256" key="1">
    <source>
        <dbReference type="SAM" id="SignalP"/>
    </source>
</evidence>
<feature type="signal peptide" evidence="1">
    <location>
        <begin position="1"/>
        <end position="25"/>
    </location>
</feature>
<gene>
    <name evidence="2" type="ORF">HLH28_06805</name>
</gene>
<evidence type="ECO:0000313" key="2">
    <source>
        <dbReference type="EMBL" id="MBB2201294.1"/>
    </source>
</evidence>
<sequence>MKWWSIPFGIPARVCMAVAAGPCLAAGLLSGGAAAHAAMPPVVLAGHHAIYDLTLESVGGGDTVAASGTMSFAVTDACTAWSTQQKLRLQTVSRSGGTTDLVSDYATLEAKDGHHLVFRTVQTSNGAPVTQVGGEATMAASGGEIRYSQPAGRVMPLPAGTLFPMAHTAAIVRAAEAGETSIAPLLFDGTGADGPQYTYVMMMGWTAPPSDSPFAALSRLSSGRVHVAFYTPSSHDMRPDYAIGMRYFANGVSDRLDMDFGDFRMRGTLRSFTPAPETHRC</sequence>
<reference evidence="2 3" key="1">
    <citation type="submission" date="2020-04" db="EMBL/GenBank/DDBJ databases">
        <title>Description of novel Gluconacetobacter.</title>
        <authorList>
            <person name="Sombolestani A."/>
        </authorList>
    </citation>
    <scope>NUCLEOTIDE SEQUENCE [LARGE SCALE GENOMIC DNA]</scope>
    <source>
        <strain evidence="2 3">LMG 27802</strain>
    </source>
</reference>
<name>A0A7W4PM53_9PROT</name>
<keyword evidence="3" id="KW-1185">Reference proteome</keyword>
<organism evidence="2 3">
    <name type="scientific">Gluconacetobacter tumulisoli</name>
    <dbReference type="NCBI Taxonomy" id="1286189"/>
    <lineage>
        <taxon>Bacteria</taxon>
        <taxon>Pseudomonadati</taxon>
        <taxon>Pseudomonadota</taxon>
        <taxon>Alphaproteobacteria</taxon>
        <taxon>Acetobacterales</taxon>
        <taxon>Acetobacteraceae</taxon>
        <taxon>Gluconacetobacter</taxon>
    </lineage>
</organism>
<comment type="caution">
    <text evidence="2">The sequence shown here is derived from an EMBL/GenBank/DDBJ whole genome shotgun (WGS) entry which is preliminary data.</text>
</comment>
<evidence type="ECO:0000313" key="3">
    <source>
        <dbReference type="Proteomes" id="UP000578030"/>
    </source>
</evidence>